<dbReference type="PANTHER" id="PTHR46847">
    <property type="entry name" value="D-ALLOSE-BINDING PERIPLASMIC PROTEIN-RELATED"/>
    <property type="match status" value="1"/>
</dbReference>
<dbReference type="Gene3D" id="3.40.50.2300">
    <property type="match status" value="2"/>
</dbReference>
<reference evidence="5 6" key="1">
    <citation type="journal article" date="2010" name="Stand. Genomic Sci.">
        <title>Complete genome sequence of Ferrimonas balearica type strain (PAT).</title>
        <authorList>
            <person name="Nolan M."/>
            <person name="Sikorski J."/>
            <person name="Davenport K."/>
            <person name="Lucas S."/>
            <person name="Glavina Del Rio T."/>
            <person name="Tice H."/>
            <person name="Cheng J."/>
            <person name="Goodwin L."/>
            <person name="Pitluck S."/>
            <person name="Liolios K."/>
            <person name="Ivanova N."/>
            <person name="Mavromatis K."/>
            <person name="Ovchinnikova G."/>
            <person name="Pati A."/>
            <person name="Chen A."/>
            <person name="Palaniappan K."/>
            <person name="Land M."/>
            <person name="Hauser L."/>
            <person name="Chang Y."/>
            <person name="Jeffries C."/>
            <person name="Tapia R."/>
            <person name="Brettin T."/>
            <person name="Detter J."/>
            <person name="Han C."/>
            <person name="Yasawong M."/>
            <person name="Rohde M."/>
            <person name="Tindall B."/>
            <person name="Goker M."/>
            <person name="Woyke T."/>
            <person name="Bristow J."/>
            <person name="Eisen J."/>
            <person name="Markowitz V."/>
            <person name="Hugenholtz P."/>
            <person name="Kyrpides N."/>
            <person name="Klenk H."/>
            <person name="Lapidus A."/>
        </authorList>
    </citation>
    <scope>NUCLEOTIDE SEQUENCE [LARGE SCALE GENOMIC DNA]</scope>
    <source>
        <strain evidence="6">DSM 9799 / CCM 4581 / KCTC 23876 / PAT</strain>
    </source>
</reference>
<name>E1SMW6_FERBD</name>
<evidence type="ECO:0000256" key="2">
    <source>
        <dbReference type="ARBA" id="ARBA00007639"/>
    </source>
</evidence>
<protein>
    <submittedName>
        <fullName evidence="5">Periplasmic binding protein/LacI transcriptional regulator</fullName>
    </submittedName>
</protein>
<feature type="domain" description="Periplasmic binding protein/LacI sugar binding" evidence="4">
    <location>
        <begin position="12"/>
        <end position="237"/>
    </location>
</feature>
<proteinExistence type="inferred from homology"/>
<dbReference type="SUPFAM" id="SSF53822">
    <property type="entry name" value="Periplasmic binding protein-like I"/>
    <property type="match status" value="1"/>
</dbReference>
<dbReference type="CDD" id="cd06306">
    <property type="entry name" value="PBP1_TorT-like"/>
    <property type="match status" value="1"/>
</dbReference>
<organism evidence="5 6">
    <name type="scientific">Ferrimonas balearica (strain DSM 9799 / CCM 4581 / KCTC 23876 / PAT)</name>
    <dbReference type="NCBI Taxonomy" id="550540"/>
    <lineage>
        <taxon>Bacteria</taxon>
        <taxon>Pseudomonadati</taxon>
        <taxon>Pseudomonadota</taxon>
        <taxon>Gammaproteobacteria</taxon>
        <taxon>Alteromonadales</taxon>
        <taxon>Ferrimonadaceae</taxon>
        <taxon>Ferrimonas</taxon>
    </lineage>
</organism>
<evidence type="ECO:0000313" key="6">
    <source>
        <dbReference type="Proteomes" id="UP000006683"/>
    </source>
</evidence>
<comment type="similarity">
    <text evidence="2">Belongs to the bacterial solute-binding protein 2 family.</text>
</comment>
<dbReference type="STRING" id="550540.Fbal_2433"/>
<dbReference type="GeneID" id="67182645"/>
<dbReference type="InterPro" id="IPR001761">
    <property type="entry name" value="Peripla_BP/Lac1_sug-bd_dom"/>
</dbReference>
<dbReference type="GO" id="GO:0030313">
    <property type="term" value="C:cell envelope"/>
    <property type="evidence" value="ECO:0007669"/>
    <property type="project" value="UniProtKB-SubCell"/>
</dbReference>
<comment type="subcellular location">
    <subcellularLocation>
        <location evidence="1">Cell envelope</location>
    </subcellularLocation>
</comment>
<dbReference type="Proteomes" id="UP000006683">
    <property type="component" value="Chromosome"/>
</dbReference>
<sequence length="304" mass="33097">MSLAHGAEPTRLCALYPHLKDSYWLSVNAGMVEQARARGIELKAFEAGGYEHQATQIEQFQRCRDWGADAVLLGSVTYELPNLIRDALVSVPTLAVVNEVEPDTVASTIGVDWYQMGEAVAEYVNTHFADDTHALLMFGPKGQGGNQFLSQGLLEHLTPGKLMVDATLNGANSVAEQRQLLNEYLAAHPAPQLIIAGAIPAEVAVNELRARGLETRVISTYLSHGVYRGLLRGKVEMANSDRMRLQGRMAVDAALDLLAGKALPERLDPGIEVLVPPKALGRFEDSLSDPDFRAVYDVTVVPNR</sequence>
<evidence type="ECO:0000313" key="5">
    <source>
        <dbReference type="EMBL" id="ADN76635.1"/>
    </source>
</evidence>
<dbReference type="eggNOG" id="COG1879">
    <property type="taxonomic scope" value="Bacteria"/>
</dbReference>
<dbReference type="PANTHER" id="PTHR46847:SF1">
    <property type="entry name" value="D-ALLOSE-BINDING PERIPLASMIC PROTEIN-RELATED"/>
    <property type="match status" value="1"/>
</dbReference>
<dbReference type="EMBL" id="CP002209">
    <property type="protein sequence ID" value="ADN76635.1"/>
    <property type="molecule type" value="Genomic_DNA"/>
</dbReference>
<keyword evidence="3" id="KW-0732">Signal</keyword>
<evidence type="ECO:0000256" key="3">
    <source>
        <dbReference type="ARBA" id="ARBA00022729"/>
    </source>
</evidence>
<evidence type="ECO:0000256" key="1">
    <source>
        <dbReference type="ARBA" id="ARBA00004196"/>
    </source>
</evidence>
<dbReference type="Pfam" id="PF00532">
    <property type="entry name" value="Peripla_BP_1"/>
    <property type="match status" value="1"/>
</dbReference>
<dbReference type="AlphaFoldDB" id="E1SMW6"/>
<dbReference type="HOGENOM" id="CLU_053104_0_0_6"/>
<dbReference type="OrthoDB" id="9773673at2"/>
<dbReference type="KEGG" id="fbl:Fbal_2433"/>
<evidence type="ECO:0000259" key="4">
    <source>
        <dbReference type="Pfam" id="PF00532"/>
    </source>
</evidence>
<keyword evidence="6" id="KW-1185">Reference proteome</keyword>
<dbReference type="RefSeq" id="WP_013345941.1">
    <property type="nucleotide sequence ID" value="NC_014541.1"/>
</dbReference>
<dbReference type="NCBIfam" id="NF008185">
    <property type="entry name" value="PRK10936.1"/>
    <property type="match status" value="1"/>
</dbReference>
<gene>
    <name evidence="5" type="ordered locus">Fbal_2433</name>
</gene>
<dbReference type="InterPro" id="IPR028082">
    <property type="entry name" value="Peripla_BP_I"/>
</dbReference>
<accession>E1SMW6</accession>